<dbReference type="InterPro" id="IPR025405">
    <property type="entry name" value="DUF4131"/>
</dbReference>
<keyword evidence="11" id="KW-1185">Reference proteome</keyword>
<dbReference type="Pfam" id="PF13567">
    <property type="entry name" value="DUF4131"/>
    <property type="match status" value="1"/>
</dbReference>
<dbReference type="RefSeq" id="WP_377914576.1">
    <property type="nucleotide sequence ID" value="NZ_JBHSKS010000006.1"/>
</dbReference>
<comment type="subcellular location">
    <subcellularLocation>
        <location evidence="1">Cell membrane</location>
        <topology evidence="1">Multi-pass membrane protein</topology>
    </subcellularLocation>
</comment>
<comment type="caution">
    <text evidence="10">The sequence shown here is derived from an EMBL/GenBank/DDBJ whole genome shotgun (WGS) entry which is preliminary data.</text>
</comment>
<evidence type="ECO:0000256" key="1">
    <source>
        <dbReference type="ARBA" id="ARBA00004651"/>
    </source>
</evidence>
<feature type="transmembrane region" description="Helical" evidence="7">
    <location>
        <begin position="410"/>
        <end position="435"/>
    </location>
</feature>
<dbReference type="PANTHER" id="PTHR30619">
    <property type="entry name" value="DNA INTERNALIZATION/COMPETENCE PROTEIN COMEC/REC2"/>
    <property type="match status" value="1"/>
</dbReference>
<evidence type="ECO:0000259" key="9">
    <source>
        <dbReference type="Pfam" id="PF13567"/>
    </source>
</evidence>
<evidence type="ECO:0000256" key="7">
    <source>
        <dbReference type="SAM" id="Phobius"/>
    </source>
</evidence>
<feature type="transmembrane region" description="Helical" evidence="7">
    <location>
        <begin position="56"/>
        <end position="74"/>
    </location>
</feature>
<evidence type="ECO:0000256" key="4">
    <source>
        <dbReference type="ARBA" id="ARBA00022989"/>
    </source>
</evidence>
<dbReference type="InterPro" id="IPR052159">
    <property type="entry name" value="Competence_DNA_uptake"/>
</dbReference>
<feature type="region of interest" description="Disordered" evidence="6">
    <location>
        <begin position="611"/>
        <end position="644"/>
    </location>
</feature>
<dbReference type="EMBL" id="JBHSKS010000006">
    <property type="protein sequence ID" value="MFC5191996.1"/>
    <property type="molecule type" value="Genomic_DNA"/>
</dbReference>
<dbReference type="NCBIfam" id="TIGR00360">
    <property type="entry name" value="ComEC_N-term"/>
    <property type="match status" value="1"/>
</dbReference>
<feature type="transmembrane region" description="Helical" evidence="7">
    <location>
        <begin position="12"/>
        <end position="44"/>
    </location>
</feature>
<feature type="transmembrane region" description="Helical" evidence="7">
    <location>
        <begin position="283"/>
        <end position="306"/>
    </location>
</feature>
<evidence type="ECO:0000256" key="5">
    <source>
        <dbReference type="ARBA" id="ARBA00023136"/>
    </source>
</evidence>
<feature type="domain" description="ComEC/Rec2-related protein" evidence="8">
    <location>
        <begin position="228"/>
        <end position="494"/>
    </location>
</feature>
<name>A0ABW0BWZ4_9BACT</name>
<evidence type="ECO:0000256" key="2">
    <source>
        <dbReference type="ARBA" id="ARBA00022475"/>
    </source>
</evidence>
<feature type="compositionally biased region" description="Basic and acidic residues" evidence="6">
    <location>
        <begin position="611"/>
        <end position="625"/>
    </location>
</feature>
<protein>
    <submittedName>
        <fullName evidence="10">ComEC/Rec2 family competence protein</fullName>
    </submittedName>
</protein>
<feature type="transmembrane region" description="Helical" evidence="7">
    <location>
        <begin position="502"/>
        <end position="519"/>
    </location>
</feature>
<evidence type="ECO:0000256" key="6">
    <source>
        <dbReference type="SAM" id="MobiDB-lite"/>
    </source>
</evidence>
<dbReference type="Pfam" id="PF03772">
    <property type="entry name" value="Competence"/>
    <property type="match status" value="1"/>
</dbReference>
<dbReference type="Proteomes" id="UP001596163">
    <property type="component" value="Unassembled WGS sequence"/>
</dbReference>
<keyword evidence="4 7" id="KW-1133">Transmembrane helix</keyword>
<feature type="transmembrane region" description="Helical" evidence="7">
    <location>
        <begin position="473"/>
        <end position="490"/>
    </location>
</feature>
<feature type="domain" description="DUF4131" evidence="9">
    <location>
        <begin position="32"/>
        <end position="184"/>
    </location>
</feature>
<evidence type="ECO:0000256" key="3">
    <source>
        <dbReference type="ARBA" id="ARBA00022692"/>
    </source>
</evidence>
<evidence type="ECO:0000313" key="11">
    <source>
        <dbReference type="Proteomes" id="UP001596163"/>
    </source>
</evidence>
<feature type="transmembrane region" description="Helical" evidence="7">
    <location>
        <begin position="327"/>
        <end position="347"/>
    </location>
</feature>
<feature type="compositionally biased region" description="Polar residues" evidence="6">
    <location>
        <begin position="626"/>
        <end position="636"/>
    </location>
</feature>
<evidence type="ECO:0000259" key="8">
    <source>
        <dbReference type="Pfam" id="PF03772"/>
    </source>
</evidence>
<reference evidence="11" key="1">
    <citation type="journal article" date="2019" name="Int. J. Syst. Evol. Microbiol.">
        <title>The Global Catalogue of Microorganisms (GCM) 10K type strain sequencing project: providing services to taxonomists for standard genome sequencing and annotation.</title>
        <authorList>
            <consortium name="The Broad Institute Genomics Platform"/>
            <consortium name="The Broad Institute Genome Sequencing Center for Infectious Disease"/>
            <person name="Wu L."/>
            <person name="Ma J."/>
        </authorList>
    </citation>
    <scope>NUCLEOTIDE SEQUENCE [LARGE SCALE GENOMIC DNA]</scope>
    <source>
        <strain evidence="11">CGMCC 1.7030</strain>
    </source>
</reference>
<dbReference type="PANTHER" id="PTHR30619:SF1">
    <property type="entry name" value="RECOMBINATION PROTEIN 2"/>
    <property type="match status" value="1"/>
</dbReference>
<proteinExistence type="predicted"/>
<dbReference type="InterPro" id="IPR004477">
    <property type="entry name" value="ComEC_N"/>
</dbReference>
<gene>
    <name evidence="10" type="ORF">ACFPIK_09470</name>
</gene>
<keyword evidence="2" id="KW-1003">Cell membrane</keyword>
<keyword evidence="5 7" id="KW-0472">Membrane</keyword>
<feature type="transmembrane region" description="Helical" evidence="7">
    <location>
        <begin position="353"/>
        <end position="373"/>
    </location>
</feature>
<feature type="transmembrane region" description="Helical" evidence="7">
    <location>
        <begin position="447"/>
        <end position="467"/>
    </location>
</feature>
<feature type="transmembrane region" description="Helical" evidence="7">
    <location>
        <begin position="385"/>
        <end position="404"/>
    </location>
</feature>
<organism evidence="10 11">
    <name type="scientific">Algoriphagus aquatilis</name>
    <dbReference type="NCBI Taxonomy" id="490186"/>
    <lineage>
        <taxon>Bacteria</taxon>
        <taxon>Pseudomonadati</taxon>
        <taxon>Bacteroidota</taxon>
        <taxon>Cytophagia</taxon>
        <taxon>Cytophagales</taxon>
        <taxon>Cyclobacteriaceae</taxon>
        <taxon>Algoriphagus</taxon>
    </lineage>
</organism>
<keyword evidence="3 7" id="KW-0812">Transmembrane</keyword>
<feature type="transmembrane region" description="Helical" evidence="7">
    <location>
        <begin position="250"/>
        <end position="271"/>
    </location>
</feature>
<evidence type="ECO:0000313" key="10">
    <source>
        <dbReference type="EMBL" id="MFC5191996.1"/>
    </source>
</evidence>
<sequence>MRFADFPFLRYLPFLVTGILLASFLPVGFEVISLGLLGVVWIMYLVGVAKKTPVSLGFSSSLGYLLLLVLGCFIGSEKKEASLSVDAWQGATMYLAEVKRFDIQKPNSSENLLEVFSIRDSLGWKKTQGKVLIYHQLSSSLQPGEVVLVNKIPEIIPSPSFPDEFDYRGFLAKKDIHFRQFIRSGLVKVDFSNTRSLEFAIDRLGYFLSNLIDQKVEIAESKQIANALLLGQKESLDKEIKKAYSETGTMHILAVSGLHVGIIYAILLLPLRRFKDDSKFRKGYLLAVVVLIWLYALMTGFSPSVVRASTMFSLATAGQMRKKKPSIWNILAFSALLMMVVEPEVIFDVGFQLSYLAVAGIVGLQPVIVRWWIPGNLVLEYFWQLAAVSIAAQLVTFPLSVFYFHQFPTYFLLANLVVVPLAFLIMAVGVPFLFLGWIPMLGEVMGWLVNWMIYFQNQITFFIQLLPLGKIDRLTITFSGMMLVWILLLIWGNWELGNRKKLVVLGMVFFATWGVEGLFREINRPTEQLWLFKRGNKEAILDMNLGGHHLSWNQSFPLDQLSFSIDPNRLTEKRSHMPEPMRGVWQDSIVWFPGLDVRFFPGKNEISWGSRKPEKIQDFRRDNSGEKPQSQSNLDQNAGFRAIF</sequence>
<accession>A0ABW0BWZ4</accession>